<evidence type="ECO:0000256" key="1">
    <source>
        <dbReference type="SAM" id="Phobius"/>
    </source>
</evidence>
<proteinExistence type="predicted"/>
<feature type="transmembrane region" description="Helical" evidence="1">
    <location>
        <begin position="125"/>
        <end position="145"/>
    </location>
</feature>
<evidence type="ECO:0000313" key="2">
    <source>
        <dbReference type="EMBL" id="NKQ54264.1"/>
    </source>
</evidence>
<dbReference type="Proteomes" id="UP000715441">
    <property type="component" value="Unassembled WGS sequence"/>
</dbReference>
<organism evidence="2 3">
    <name type="scientific">Amycolatopsis acididurans</name>
    <dbReference type="NCBI Taxonomy" id="2724524"/>
    <lineage>
        <taxon>Bacteria</taxon>
        <taxon>Bacillati</taxon>
        <taxon>Actinomycetota</taxon>
        <taxon>Actinomycetes</taxon>
        <taxon>Pseudonocardiales</taxon>
        <taxon>Pseudonocardiaceae</taxon>
        <taxon>Amycolatopsis</taxon>
    </lineage>
</organism>
<protein>
    <submittedName>
        <fullName evidence="2">Uncharacterized protein</fullName>
    </submittedName>
</protein>
<keyword evidence="1" id="KW-0812">Transmembrane</keyword>
<feature type="transmembrane region" description="Helical" evidence="1">
    <location>
        <begin position="94"/>
        <end position="113"/>
    </location>
</feature>
<comment type="caution">
    <text evidence="2">The sequence shown here is derived from an EMBL/GenBank/DDBJ whole genome shotgun (WGS) entry which is preliminary data.</text>
</comment>
<reference evidence="2 3" key="1">
    <citation type="submission" date="2020-04" db="EMBL/GenBank/DDBJ databases">
        <title>Novel species.</title>
        <authorList>
            <person name="Teo W.F.A."/>
            <person name="Lipun K."/>
            <person name="Srisuk N."/>
            <person name="Duangmal K."/>
        </authorList>
    </citation>
    <scope>NUCLEOTIDE SEQUENCE [LARGE SCALE GENOMIC DNA]</scope>
    <source>
        <strain evidence="2 3">K13G38</strain>
    </source>
</reference>
<keyword evidence="1" id="KW-1133">Transmembrane helix</keyword>
<accession>A0ABX1J5Q7</accession>
<dbReference type="RefSeq" id="WP_168515949.1">
    <property type="nucleotide sequence ID" value="NZ_JAAXLS010000008.1"/>
</dbReference>
<feature type="transmembrane region" description="Helical" evidence="1">
    <location>
        <begin position="225"/>
        <end position="246"/>
    </location>
</feature>
<feature type="transmembrane region" description="Helical" evidence="1">
    <location>
        <begin position="165"/>
        <end position="185"/>
    </location>
</feature>
<keyword evidence="3" id="KW-1185">Reference proteome</keyword>
<sequence>MFAQQSDITTVPTITSAHAWTFFVVFGSFAAIILLAGLIELIRTRSALPLYCLLGSVLCNPVEPIWDALGKLRFHKGNIVAWTQFRDLPVPIEYPWWALFVYTFFTGVTFYVFFQIFRRGTTWKLFWWCVAGQAVMNFVLEGYIITSAYDYYGEQPWRIGSDFPLWWVFANFGELLGGALLVLAVRQFGRRAYPLAIILIPASFAGWELWAGWPVYAAINSDAGAVVQNLAAVVTAALALGTLYVVGRGVTATPRVARTELSAGTATSEV</sequence>
<feature type="transmembrane region" description="Helical" evidence="1">
    <location>
        <begin position="192"/>
        <end position="213"/>
    </location>
</feature>
<keyword evidence="1" id="KW-0472">Membrane</keyword>
<dbReference type="EMBL" id="JAAXLS010000008">
    <property type="protein sequence ID" value="NKQ54264.1"/>
    <property type="molecule type" value="Genomic_DNA"/>
</dbReference>
<name>A0ABX1J5Q7_9PSEU</name>
<gene>
    <name evidence="2" type="ORF">HFP15_15355</name>
</gene>
<evidence type="ECO:0000313" key="3">
    <source>
        <dbReference type="Proteomes" id="UP000715441"/>
    </source>
</evidence>
<feature type="transmembrane region" description="Helical" evidence="1">
    <location>
        <begin position="20"/>
        <end position="41"/>
    </location>
</feature>